<evidence type="ECO:0000313" key="4">
    <source>
        <dbReference type="Proteomes" id="UP000283329"/>
    </source>
</evidence>
<protein>
    <submittedName>
        <fullName evidence="3">Glycosyltransferase</fullName>
    </submittedName>
</protein>
<sequence>MSKVCCIFNIPSLYREKIYLDIDKEYDCEWYFEHEENDINLFNVNKLKKTHILEHGKFISRFYTMKGLVSMVWKRKDYNKFLMVGTPMCISLWVLCILLKVFRPTKRIYFWTHGWYGKETFAERVIKKNFLKLADELFIYGNYAKDLLVKEGFKAKNMHVIHNSLSYDVQMELRKQMKKTAVYMEHFGNQNPILIFIGRLTPVKRLDMLVQSITDLKSKGQDYNLVFIGDGPMRKELEQKVKSLNISEQVWFYGACYDELVNAELVYNADLCVAPGNVGLTAIHALMFGCPVITHNDFSYQMPEFEAITPYYTGNFFKRGDQESLNDKIIEWFRVNGNQRGHIKQLCYKEVDEQWNPYFQMDVIKKVFN</sequence>
<dbReference type="EMBL" id="QRJR01000006">
    <property type="protein sequence ID" value="RHH48293.1"/>
    <property type="molecule type" value="Genomic_DNA"/>
</dbReference>
<feature type="domain" description="Glycosyl transferase family 1" evidence="2">
    <location>
        <begin position="189"/>
        <end position="335"/>
    </location>
</feature>
<feature type="transmembrane region" description="Helical" evidence="1">
    <location>
        <begin position="81"/>
        <end position="102"/>
    </location>
</feature>
<dbReference type="SUPFAM" id="SSF53756">
    <property type="entry name" value="UDP-Glycosyltransferase/glycogen phosphorylase"/>
    <property type="match status" value="1"/>
</dbReference>
<dbReference type="Proteomes" id="UP000283329">
    <property type="component" value="Unassembled WGS sequence"/>
</dbReference>
<dbReference type="Pfam" id="PF00534">
    <property type="entry name" value="Glycos_transf_1"/>
    <property type="match status" value="1"/>
</dbReference>
<organism evidence="3 4">
    <name type="scientific">Bacteroides ovatus</name>
    <dbReference type="NCBI Taxonomy" id="28116"/>
    <lineage>
        <taxon>Bacteria</taxon>
        <taxon>Pseudomonadati</taxon>
        <taxon>Bacteroidota</taxon>
        <taxon>Bacteroidia</taxon>
        <taxon>Bacteroidales</taxon>
        <taxon>Bacteroidaceae</taxon>
        <taxon>Bacteroides</taxon>
    </lineage>
</organism>
<dbReference type="GO" id="GO:0016757">
    <property type="term" value="F:glycosyltransferase activity"/>
    <property type="evidence" value="ECO:0007669"/>
    <property type="project" value="InterPro"/>
</dbReference>
<accession>A0A414X4U6</accession>
<keyword evidence="1" id="KW-1133">Transmembrane helix</keyword>
<name>A0A414X4U6_BACOV</name>
<keyword evidence="1" id="KW-0472">Membrane</keyword>
<dbReference type="InterPro" id="IPR001296">
    <property type="entry name" value="Glyco_trans_1"/>
</dbReference>
<evidence type="ECO:0000259" key="2">
    <source>
        <dbReference type="Pfam" id="PF00534"/>
    </source>
</evidence>
<comment type="caution">
    <text evidence="3">The sequence shown here is derived from an EMBL/GenBank/DDBJ whole genome shotgun (WGS) entry which is preliminary data.</text>
</comment>
<dbReference type="RefSeq" id="WP_118299453.1">
    <property type="nucleotide sequence ID" value="NZ_QRJR01000006.1"/>
</dbReference>
<gene>
    <name evidence="3" type="ORF">DW206_09430</name>
</gene>
<keyword evidence="3" id="KW-0808">Transferase</keyword>
<dbReference type="CDD" id="cd03801">
    <property type="entry name" value="GT4_PimA-like"/>
    <property type="match status" value="1"/>
</dbReference>
<dbReference type="AlphaFoldDB" id="A0A414X4U6"/>
<proteinExistence type="predicted"/>
<evidence type="ECO:0000256" key="1">
    <source>
        <dbReference type="SAM" id="Phobius"/>
    </source>
</evidence>
<keyword evidence="1" id="KW-0812">Transmembrane</keyword>
<evidence type="ECO:0000313" key="3">
    <source>
        <dbReference type="EMBL" id="RHH48293.1"/>
    </source>
</evidence>
<dbReference type="PANTHER" id="PTHR12526">
    <property type="entry name" value="GLYCOSYLTRANSFERASE"/>
    <property type="match status" value="1"/>
</dbReference>
<dbReference type="Gene3D" id="3.40.50.2000">
    <property type="entry name" value="Glycogen Phosphorylase B"/>
    <property type="match status" value="2"/>
</dbReference>
<reference evidence="3 4" key="1">
    <citation type="submission" date="2018-08" db="EMBL/GenBank/DDBJ databases">
        <title>A genome reference for cultivated species of the human gut microbiota.</title>
        <authorList>
            <person name="Zou Y."/>
            <person name="Xue W."/>
            <person name="Luo G."/>
        </authorList>
    </citation>
    <scope>NUCLEOTIDE SEQUENCE [LARGE SCALE GENOMIC DNA]</scope>
    <source>
        <strain evidence="3 4">AM17-48</strain>
    </source>
</reference>
<dbReference type="PANTHER" id="PTHR12526:SF637">
    <property type="entry name" value="GLYCOSYLTRANSFERASE EPSF-RELATED"/>
    <property type="match status" value="1"/>
</dbReference>